<name>A0AAV4WXG4_9ARAC</name>
<gene>
    <name evidence="2" type="ORF">CDAR_246901</name>
</gene>
<sequence>MLLPSSKKEGVKWHLTPQPSLSAIIQWMKFEKLGKIHKEFRFTEGVAKAGESKEFAHGHPKIRKERKKNAPSNAFLTMSNV</sequence>
<protein>
    <recommendedName>
        <fullName evidence="4">Ribosomal protein S19</fullName>
    </recommendedName>
</protein>
<keyword evidence="3" id="KW-1185">Reference proteome</keyword>
<dbReference type="Proteomes" id="UP001054837">
    <property type="component" value="Unassembled WGS sequence"/>
</dbReference>
<proteinExistence type="predicted"/>
<evidence type="ECO:0000256" key="1">
    <source>
        <dbReference type="SAM" id="MobiDB-lite"/>
    </source>
</evidence>
<dbReference type="EMBL" id="BPLQ01015306">
    <property type="protein sequence ID" value="GIY87152.1"/>
    <property type="molecule type" value="Genomic_DNA"/>
</dbReference>
<evidence type="ECO:0000313" key="2">
    <source>
        <dbReference type="EMBL" id="GIY87152.1"/>
    </source>
</evidence>
<evidence type="ECO:0008006" key="4">
    <source>
        <dbReference type="Google" id="ProtNLM"/>
    </source>
</evidence>
<accession>A0AAV4WXG4</accession>
<comment type="caution">
    <text evidence="2">The sequence shown here is derived from an EMBL/GenBank/DDBJ whole genome shotgun (WGS) entry which is preliminary data.</text>
</comment>
<reference evidence="2 3" key="1">
    <citation type="submission" date="2021-06" db="EMBL/GenBank/DDBJ databases">
        <title>Caerostris darwini draft genome.</title>
        <authorList>
            <person name="Kono N."/>
            <person name="Arakawa K."/>
        </authorList>
    </citation>
    <scope>NUCLEOTIDE SEQUENCE [LARGE SCALE GENOMIC DNA]</scope>
</reference>
<evidence type="ECO:0000313" key="3">
    <source>
        <dbReference type="Proteomes" id="UP001054837"/>
    </source>
</evidence>
<dbReference type="AlphaFoldDB" id="A0AAV4WXG4"/>
<feature type="region of interest" description="Disordered" evidence="1">
    <location>
        <begin position="53"/>
        <end position="81"/>
    </location>
</feature>
<feature type="compositionally biased region" description="Polar residues" evidence="1">
    <location>
        <begin position="70"/>
        <end position="81"/>
    </location>
</feature>
<organism evidence="2 3">
    <name type="scientific">Caerostris darwini</name>
    <dbReference type="NCBI Taxonomy" id="1538125"/>
    <lineage>
        <taxon>Eukaryota</taxon>
        <taxon>Metazoa</taxon>
        <taxon>Ecdysozoa</taxon>
        <taxon>Arthropoda</taxon>
        <taxon>Chelicerata</taxon>
        <taxon>Arachnida</taxon>
        <taxon>Araneae</taxon>
        <taxon>Araneomorphae</taxon>
        <taxon>Entelegynae</taxon>
        <taxon>Araneoidea</taxon>
        <taxon>Araneidae</taxon>
        <taxon>Caerostris</taxon>
    </lineage>
</organism>
<feature type="compositionally biased region" description="Basic residues" evidence="1">
    <location>
        <begin position="58"/>
        <end position="69"/>
    </location>
</feature>